<dbReference type="Pfam" id="PF00069">
    <property type="entry name" value="Pkinase"/>
    <property type="match status" value="1"/>
</dbReference>
<dbReference type="SUPFAM" id="SSF56112">
    <property type="entry name" value="Protein kinase-like (PK-like)"/>
    <property type="match status" value="1"/>
</dbReference>
<keyword evidence="2 5" id="KW-0547">Nucleotide-binding</keyword>
<organism evidence="9 10">
    <name type="scientific">Blattamonas nauphoetae</name>
    <dbReference type="NCBI Taxonomy" id="2049346"/>
    <lineage>
        <taxon>Eukaryota</taxon>
        <taxon>Metamonada</taxon>
        <taxon>Preaxostyla</taxon>
        <taxon>Oxymonadida</taxon>
        <taxon>Blattamonas</taxon>
    </lineage>
</organism>
<dbReference type="PANTHER" id="PTHR24348">
    <property type="entry name" value="SERINE/THREONINE-PROTEIN KINASE UNC-51-RELATED"/>
    <property type="match status" value="1"/>
</dbReference>
<dbReference type="CDD" id="cd14014">
    <property type="entry name" value="STKc_PknB_like"/>
    <property type="match status" value="1"/>
</dbReference>
<keyword evidence="4 5" id="KW-0067">ATP-binding</keyword>
<gene>
    <name evidence="9" type="ORF">BLNAU_13357</name>
</gene>
<evidence type="ECO:0000256" key="1">
    <source>
        <dbReference type="ARBA" id="ARBA00022679"/>
    </source>
</evidence>
<dbReference type="PROSITE" id="PS50011">
    <property type="entry name" value="PROTEIN_KINASE_DOM"/>
    <property type="match status" value="1"/>
</dbReference>
<evidence type="ECO:0000256" key="3">
    <source>
        <dbReference type="ARBA" id="ARBA00022777"/>
    </source>
</evidence>
<evidence type="ECO:0000256" key="4">
    <source>
        <dbReference type="ARBA" id="ARBA00022840"/>
    </source>
</evidence>
<keyword evidence="6" id="KW-0175">Coiled coil</keyword>
<dbReference type="GO" id="GO:0004674">
    <property type="term" value="F:protein serine/threonine kinase activity"/>
    <property type="evidence" value="ECO:0007669"/>
    <property type="project" value="UniProtKB-EC"/>
</dbReference>
<dbReference type="PROSITE" id="PS00108">
    <property type="entry name" value="PROTEIN_KINASE_ST"/>
    <property type="match status" value="1"/>
</dbReference>
<feature type="coiled-coil region" evidence="6">
    <location>
        <begin position="294"/>
        <end position="356"/>
    </location>
</feature>
<evidence type="ECO:0000313" key="9">
    <source>
        <dbReference type="EMBL" id="KAK2951745.1"/>
    </source>
</evidence>
<sequence>MAHSPRPKHRAVFRVKIPGPYNVIREIGQGRFGTVYEVEHTEEHTHYALKAMPFSSDADFMKNLHEIEKLRKNQHRNIVQYHETLEGDSSHYLVLELCSKSLRGALHDAQLQGTNMNRIDVFNILSDTLAGLSFLHQNNLAYGDMKPDNILLAFDGTAKLGDFGGVTSTDTVKTSHSAETGTFQYWAPEMFQTEQPQPSMAADMWAFGCIALEMISGKQWISGKNIAEIAQSARSFNFVQAVTEMNVGEQMLFGMLLCANPDERISSIELIRTKRLQTVLGEETPLSLFRLQMIDRLQETLDKDTALKQEADEVLKEADTKERMHQEQITRLIEQVDEEERRGDQLKVELEEERVRNAQNIVLLGVEQDRSERLELLLLREQEEHALDTTRLEREQEKNLQIILQLEREKEKTRQLTQQLEREQERSKQFLLQFEWGQDRSPPKERLSPAVNPKTPQLKRLQRSPQPLPQSPPVIREHHSQIDRLSFHQSGNIVTRTNERCLRDGTADWSPFFISGPITHGVVSVLATILRRPSRPRPIEPTCRGNILFGLLSEYAVASLEHGILPGIGQQVSLGLSAADGKVYHQSNFAPFDKFNEPCIHPLEEEDRLRIEINMDSKPTSAQFFWNGRPGNSYVTGLPNPIQVMCRCSRNFTSCERF</sequence>
<dbReference type="Gene3D" id="1.10.510.10">
    <property type="entry name" value="Transferase(Phosphotransferase) domain 1"/>
    <property type="match status" value="1"/>
</dbReference>
<keyword evidence="1 9" id="KW-0808">Transferase</keyword>
<dbReference type="InterPro" id="IPR011009">
    <property type="entry name" value="Kinase-like_dom_sf"/>
</dbReference>
<feature type="domain" description="Protein kinase" evidence="8">
    <location>
        <begin position="21"/>
        <end position="280"/>
    </location>
</feature>
<keyword evidence="3 9" id="KW-0418">Kinase</keyword>
<feature type="region of interest" description="Disordered" evidence="7">
    <location>
        <begin position="439"/>
        <end position="474"/>
    </location>
</feature>
<evidence type="ECO:0000256" key="6">
    <source>
        <dbReference type="SAM" id="Coils"/>
    </source>
</evidence>
<feature type="compositionally biased region" description="Low complexity" evidence="7">
    <location>
        <begin position="456"/>
        <end position="465"/>
    </location>
</feature>
<dbReference type="PANTHER" id="PTHR24348:SF22">
    <property type="entry name" value="NON-SPECIFIC SERINE_THREONINE PROTEIN KINASE"/>
    <property type="match status" value="1"/>
</dbReference>
<accession>A0ABQ9XNP1</accession>
<comment type="caution">
    <text evidence="9">The sequence shown here is derived from an EMBL/GenBank/DDBJ whole genome shotgun (WGS) entry which is preliminary data.</text>
</comment>
<proteinExistence type="predicted"/>
<evidence type="ECO:0000259" key="8">
    <source>
        <dbReference type="PROSITE" id="PS50011"/>
    </source>
</evidence>
<name>A0ABQ9XNP1_9EUKA</name>
<dbReference type="PROSITE" id="PS00107">
    <property type="entry name" value="PROTEIN_KINASE_ATP"/>
    <property type="match status" value="1"/>
</dbReference>
<feature type="coiled-coil region" evidence="6">
    <location>
        <begin position="392"/>
        <end position="426"/>
    </location>
</feature>
<evidence type="ECO:0000313" key="10">
    <source>
        <dbReference type="Proteomes" id="UP001281761"/>
    </source>
</evidence>
<evidence type="ECO:0000256" key="7">
    <source>
        <dbReference type="SAM" id="MobiDB-lite"/>
    </source>
</evidence>
<reference evidence="9 10" key="1">
    <citation type="journal article" date="2022" name="bioRxiv">
        <title>Genomics of Preaxostyla Flagellates Illuminates Evolutionary Transitions and the Path Towards Mitochondrial Loss.</title>
        <authorList>
            <person name="Novak L.V.F."/>
            <person name="Treitli S.C."/>
            <person name="Pyrih J."/>
            <person name="Halakuc P."/>
            <person name="Pipaliya S.V."/>
            <person name="Vacek V."/>
            <person name="Brzon O."/>
            <person name="Soukal P."/>
            <person name="Eme L."/>
            <person name="Dacks J.B."/>
            <person name="Karnkowska A."/>
            <person name="Elias M."/>
            <person name="Hampl V."/>
        </authorList>
    </citation>
    <scope>NUCLEOTIDE SEQUENCE [LARGE SCALE GENOMIC DNA]</scope>
    <source>
        <strain evidence="9">NAU3</strain>
        <tissue evidence="9">Gut</tissue>
    </source>
</reference>
<dbReference type="InterPro" id="IPR017441">
    <property type="entry name" value="Protein_kinase_ATP_BS"/>
</dbReference>
<protein>
    <submittedName>
        <fullName evidence="9">Membrane-associated tyrosine- and threonine-specific cdc2-inhibitory kinase</fullName>
        <ecNumber evidence="9">2.7.11.1</ecNumber>
    </submittedName>
</protein>
<evidence type="ECO:0000256" key="5">
    <source>
        <dbReference type="PROSITE-ProRule" id="PRU10141"/>
    </source>
</evidence>
<dbReference type="EMBL" id="JARBJD010000114">
    <property type="protein sequence ID" value="KAK2951745.1"/>
    <property type="molecule type" value="Genomic_DNA"/>
</dbReference>
<dbReference type="InterPro" id="IPR008271">
    <property type="entry name" value="Ser/Thr_kinase_AS"/>
</dbReference>
<dbReference type="SMART" id="SM00220">
    <property type="entry name" value="S_TKc"/>
    <property type="match status" value="1"/>
</dbReference>
<dbReference type="InterPro" id="IPR000719">
    <property type="entry name" value="Prot_kinase_dom"/>
</dbReference>
<feature type="binding site" evidence="5">
    <location>
        <position position="50"/>
    </location>
    <ligand>
        <name>ATP</name>
        <dbReference type="ChEBI" id="CHEBI:30616"/>
    </ligand>
</feature>
<dbReference type="Proteomes" id="UP001281761">
    <property type="component" value="Unassembled WGS sequence"/>
</dbReference>
<keyword evidence="10" id="KW-1185">Reference proteome</keyword>
<dbReference type="EC" id="2.7.11.1" evidence="9"/>
<dbReference type="InterPro" id="IPR045269">
    <property type="entry name" value="Atg1-like"/>
</dbReference>
<evidence type="ECO:0000256" key="2">
    <source>
        <dbReference type="ARBA" id="ARBA00022741"/>
    </source>
</evidence>